<sequence length="579" mass="65234">MSTDATLLQRLKKFVLEEANAQWEALEHQWKTPLAQRVAKGWAIEGIRIVEVDNFLVRMHCYNNQSRFREGDLVVLHRGNPRDPDALHLDLYYDGVTDLEAGLIRGNPYLLKAEPDGWVMDQDWFDTSEFYLAAIDQVADSHRGRSIILPILQGNLYPQIDFARYHRAREWSTRKGLNESQVEAIATAYATNLYHLIQGPPGTGKTMVLAHLSDLFVQEGGRVLITGLTHRAIHNALNKVVQVNPEIPACKIGDQRHTGDLKAPNFETFDESGFGDIHTGYVIGATPFALQTQRLRNVEFDVVIFDEASQVTIPLALMGMLAGNKYIFVGDEMQLPPVTVFAQPKQEVSSIFSILSGRGQETMLNITYRLNDVLTEWPSKTFYGGKLQPSEQSKKRRLRLVGEPNRWDFVLDPQTPAVFVDLDHKNATNRSMLEAEVVADLVVSLIVRGLSPAEIGVVTPFRAQSRLIRTLLWRMIDDEDIRRQIIVDTVERMQGQEREVVLVSLATSNPSFAAQIADFLFRPQRLNVTVTRPRTKLILVGSKHVLLAGQYDPDVAESVKILRELIDFCAHISLQGGIP</sequence>
<accession>E8N3T7</accession>
<proteinExistence type="predicted"/>
<evidence type="ECO:0000256" key="1">
    <source>
        <dbReference type="ARBA" id="ARBA00022741"/>
    </source>
</evidence>
<dbReference type="RefSeq" id="WP_013559491.1">
    <property type="nucleotide sequence ID" value="NC_014960.1"/>
</dbReference>
<organism evidence="6 7">
    <name type="scientific">Anaerolinea thermophila (strain DSM 14523 / JCM 11388 / NBRC 100420 / UNI-1)</name>
    <dbReference type="NCBI Taxonomy" id="926569"/>
    <lineage>
        <taxon>Bacteria</taxon>
        <taxon>Bacillati</taxon>
        <taxon>Chloroflexota</taxon>
        <taxon>Anaerolineae</taxon>
        <taxon>Anaerolineales</taxon>
        <taxon>Anaerolineaceae</taxon>
        <taxon>Anaerolinea</taxon>
    </lineage>
</organism>
<dbReference type="AlphaFoldDB" id="E8N3T7"/>
<dbReference type="Pfam" id="PF13087">
    <property type="entry name" value="AAA_12"/>
    <property type="match status" value="1"/>
</dbReference>
<evidence type="ECO:0000256" key="3">
    <source>
        <dbReference type="ARBA" id="ARBA00022806"/>
    </source>
</evidence>
<name>E8N3T7_ANATU</name>
<evidence type="ECO:0000256" key="2">
    <source>
        <dbReference type="ARBA" id="ARBA00022801"/>
    </source>
</evidence>
<keyword evidence="3" id="KW-0347">Helicase</keyword>
<dbReference type="GO" id="GO:0005524">
    <property type="term" value="F:ATP binding"/>
    <property type="evidence" value="ECO:0007669"/>
    <property type="project" value="UniProtKB-KW"/>
</dbReference>
<dbReference type="InParanoid" id="E8N3T7"/>
<dbReference type="SUPFAM" id="SSF52540">
    <property type="entry name" value="P-loop containing nucleoside triphosphate hydrolases"/>
    <property type="match status" value="1"/>
</dbReference>
<dbReference type="Gene3D" id="3.40.50.300">
    <property type="entry name" value="P-loop containing nucleotide triphosphate hydrolases"/>
    <property type="match status" value="2"/>
</dbReference>
<dbReference type="STRING" id="926569.ANT_10670"/>
<dbReference type="PANTHER" id="PTHR43788">
    <property type="entry name" value="DNA2/NAM7 HELICASE FAMILY MEMBER"/>
    <property type="match status" value="1"/>
</dbReference>
<dbReference type="Pfam" id="PF13245">
    <property type="entry name" value="AAA_19"/>
    <property type="match status" value="1"/>
</dbReference>
<dbReference type="EMBL" id="AP012029">
    <property type="protein sequence ID" value="BAJ63101.1"/>
    <property type="molecule type" value="Genomic_DNA"/>
</dbReference>
<protein>
    <recommendedName>
        <fullName evidence="5">DNA2/NAM7 helicase-like C-terminal domain-containing protein</fullName>
    </recommendedName>
</protein>
<keyword evidence="1" id="KW-0547">Nucleotide-binding</keyword>
<keyword evidence="7" id="KW-1185">Reference proteome</keyword>
<dbReference type="GO" id="GO:0043139">
    <property type="term" value="F:5'-3' DNA helicase activity"/>
    <property type="evidence" value="ECO:0007669"/>
    <property type="project" value="TreeGrafter"/>
</dbReference>
<evidence type="ECO:0000313" key="7">
    <source>
        <dbReference type="Proteomes" id="UP000008922"/>
    </source>
</evidence>
<dbReference type="KEGG" id="atm:ANT_10670"/>
<dbReference type="OrthoDB" id="9757917at2"/>
<dbReference type="CDD" id="cd18808">
    <property type="entry name" value="SF1_C_Upf1"/>
    <property type="match status" value="1"/>
</dbReference>
<dbReference type="Proteomes" id="UP000008922">
    <property type="component" value="Chromosome"/>
</dbReference>
<gene>
    <name evidence="6" type="ordered locus">ANT_10670</name>
</gene>
<evidence type="ECO:0000313" key="6">
    <source>
        <dbReference type="EMBL" id="BAJ63101.1"/>
    </source>
</evidence>
<evidence type="ECO:0000256" key="4">
    <source>
        <dbReference type="ARBA" id="ARBA00022840"/>
    </source>
</evidence>
<feature type="domain" description="DNA2/NAM7 helicase-like C-terminal" evidence="5">
    <location>
        <begin position="350"/>
        <end position="543"/>
    </location>
</feature>
<dbReference type="eggNOG" id="COG1112">
    <property type="taxonomic scope" value="Bacteria"/>
</dbReference>
<reference evidence="6 7" key="1">
    <citation type="submission" date="2010-12" db="EMBL/GenBank/DDBJ databases">
        <title>Whole genome sequence of Anaerolinea thermophila UNI-1.</title>
        <authorList>
            <person name="Narita-Yamada S."/>
            <person name="Kishi E."/>
            <person name="Watanabe Y."/>
            <person name="Takasaki K."/>
            <person name="Ankai A."/>
            <person name="Oguchi A."/>
            <person name="Fukui S."/>
            <person name="Takahashi M."/>
            <person name="Yashiro I."/>
            <person name="Hosoyama A."/>
            <person name="Sekiguchi Y."/>
            <person name="Hanada S."/>
            <person name="Fujita N."/>
        </authorList>
    </citation>
    <scope>NUCLEOTIDE SEQUENCE [LARGE SCALE GENOMIC DNA]</scope>
    <source>
        <strain evidence="7">DSM 14523 / JCM 11388 / NBRC 100420 / UNI-1</strain>
    </source>
</reference>
<dbReference type="InterPro" id="IPR047187">
    <property type="entry name" value="SF1_C_Upf1"/>
</dbReference>
<dbReference type="PANTHER" id="PTHR43788:SF8">
    <property type="entry name" value="DNA-BINDING PROTEIN SMUBP-2"/>
    <property type="match status" value="1"/>
</dbReference>
<dbReference type="HOGENOM" id="CLU_001666_8_4_0"/>
<dbReference type="GO" id="GO:0016787">
    <property type="term" value="F:hydrolase activity"/>
    <property type="evidence" value="ECO:0007669"/>
    <property type="project" value="UniProtKB-KW"/>
</dbReference>
<dbReference type="InterPro" id="IPR050534">
    <property type="entry name" value="Coronavir_polyprotein_1ab"/>
</dbReference>
<dbReference type="InterPro" id="IPR041679">
    <property type="entry name" value="DNA2/NAM7-like_C"/>
</dbReference>
<keyword evidence="2" id="KW-0378">Hydrolase</keyword>
<evidence type="ECO:0000259" key="5">
    <source>
        <dbReference type="Pfam" id="PF13087"/>
    </source>
</evidence>
<dbReference type="InterPro" id="IPR027417">
    <property type="entry name" value="P-loop_NTPase"/>
</dbReference>
<dbReference type="eggNOG" id="COG1061">
    <property type="taxonomic scope" value="Bacteria"/>
</dbReference>
<keyword evidence="4" id="KW-0067">ATP-binding</keyword>